<comment type="caution">
    <text evidence="1">The sequence shown here is derived from an EMBL/GenBank/DDBJ whole genome shotgun (WGS) entry which is preliminary data.</text>
</comment>
<gene>
    <name evidence="1" type="ORF">SDC9_141080</name>
</gene>
<proteinExistence type="predicted"/>
<sequence length="230" mass="25091">MHYVRIAPSEIDIRYINAAKTSPTDGSYFNAGFFGDYYGCGTLPVANLLCNLNESVISDANQTALRGWLCTISGNKLYKNSYNPTGVSTPISTFYIDSSNNAYIAQANSVQTTWKCAVSGAPIMKNGVITSITELNDEHWDPSWKYGTWHGCLAVATSSTVGASEFFYVAMETTSDDCRTGEAYNIVNSLNLGIQNAIILDGGTSFIFKYNGTTRETTGGTRPINNIMYF</sequence>
<evidence type="ECO:0000313" key="1">
    <source>
        <dbReference type="EMBL" id="MPM93938.1"/>
    </source>
</evidence>
<dbReference type="AlphaFoldDB" id="A0A645DXT0"/>
<accession>A0A645DXT0</accession>
<protein>
    <submittedName>
        <fullName evidence="1">Uncharacterized protein</fullName>
    </submittedName>
</protein>
<dbReference type="EMBL" id="VSSQ01040639">
    <property type="protein sequence ID" value="MPM93938.1"/>
    <property type="molecule type" value="Genomic_DNA"/>
</dbReference>
<reference evidence="1" key="1">
    <citation type="submission" date="2019-08" db="EMBL/GenBank/DDBJ databases">
        <authorList>
            <person name="Kucharzyk K."/>
            <person name="Murdoch R.W."/>
            <person name="Higgins S."/>
            <person name="Loffler F."/>
        </authorList>
    </citation>
    <scope>NUCLEOTIDE SEQUENCE</scope>
</reference>
<name>A0A645DXT0_9ZZZZ</name>
<organism evidence="1">
    <name type="scientific">bioreactor metagenome</name>
    <dbReference type="NCBI Taxonomy" id="1076179"/>
    <lineage>
        <taxon>unclassified sequences</taxon>
        <taxon>metagenomes</taxon>
        <taxon>ecological metagenomes</taxon>
    </lineage>
</organism>